<feature type="domain" description="DH" evidence="4">
    <location>
        <begin position="471"/>
        <end position="659"/>
    </location>
</feature>
<feature type="region of interest" description="Disordered" evidence="3">
    <location>
        <begin position="1"/>
        <end position="101"/>
    </location>
</feature>
<feature type="compositionally biased region" description="Low complexity" evidence="3">
    <location>
        <begin position="37"/>
        <end position="54"/>
    </location>
</feature>
<dbReference type="Proteomes" id="UP000078512">
    <property type="component" value="Unassembled WGS sequence"/>
</dbReference>
<feature type="region of interest" description="Disordered" evidence="3">
    <location>
        <begin position="758"/>
        <end position="777"/>
    </location>
</feature>
<feature type="compositionally biased region" description="Polar residues" evidence="3">
    <location>
        <begin position="142"/>
        <end position="176"/>
    </location>
</feature>
<dbReference type="SUPFAM" id="SSF48065">
    <property type="entry name" value="DBL homology domain (DH-domain)"/>
    <property type="match status" value="1"/>
</dbReference>
<dbReference type="Gene3D" id="2.30.29.30">
    <property type="entry name" value="Pleckstrin-homology domain (PH domain)/Phosphotyrosine-binding domain (PTB)"/>
    <property type="match status" value="1"/>
</dbReference>
<evidence type="ECO:0000256" key="1">
    <source>
        <dbReference type="ARBA" id="ARBA00022553"/>
    </source>
</evidence>
<feature type="compositionally biased region" description="Pro residues" evidence="3">
    <location>
        <begin position="178"/>
        <end position="187"/>
    </location>
</feature>
<feature type="region of interest" description="Disordered" evidence="3">
    <location>
        <begin position="1240"/>
        <end position="1269"/>
    </location>
</feature>
<dbReference type="Pfam" id="PF00621">
    <property type="entry name" value="RhoGEF"/>
    <property type="match status" value="1"/>
</dbReference>
<dbReference type="EMBL" id="KV442028">
    <property type="protein sequence ID" value="OAQ31755.1"/>
    <property type="molecule type" value="Genomic_DNA"/>
</dbReference>
<dbReference type="InterPro" id="IPR035899">
    <property type="entry name" value="DBL_dom_sf"/>
</dbReference>
<evidence type="ECO:0000313" key="6">
    <source>
        <dbReference type="EMBL" id="OAQ31755.1"/>
    </source>
</evidence>
<feature type="compositionally biased region" description="Polar residues" evidence="3">
    <location>
        <begin position="1"/>
        <end position="12"/>
    </location>
</feature>
<dbReference type="CDD" id="cd00160">
    <property type="entry name" value="RhoGEF"/>
    <property type="match status" value="1"/>
</dbReference>
<dbReference type="InterPro" id="IPR011993">
    <property type="entry name" value="PH-like_dom_sf"/>
</dbReference>
<evidence type="ECO:0000256" key="3">
    <source>
        <dbReference type="SAM" id="MobiDB-lite"/>
    </source>
</evidence>
<evidence type="ECO:0000259" key="5">
    <source>
        <dbReference type="PROSITE" id="PS50219"/>
    </source>
</evidence>
<sequence length="1421" mass="158271">MQSSTTSQTYGNRPNPLAPIQYTPSRPYIPKASSPAQQPQQLSQQDQYQQQHQQLPPRPVSQYYQPSLQYPPLHHNYNSSHNTNSPPSQQEQAYSANASDRTSWANAYSNQYSSQVEQPLVATPSASGRSPFSYSPKAPSPRSISPLSSQDTSYVVNGYHQPTPSYDPYSNGNGAPSPQLPQPPHPYYQPQQQQQVQHYHQPSEQHDYKSQHQSQSYPSDLNNTGHPSPSAAYALANPTSMSTYSNWSQPSSPCFSHSSFGSRSSIHGSFNSHNSITRTPSLSIAGRLLIDFNPGILSTIAVAFRQKMLENESKRKESESYSLEFPVTFTGKEAVDIIVELTKLDHRRHALSIARSLEKQLLFFGGGVDLLFDSNNDQYFFSESALAYLPGQTEFPDVPTGVFPYSAKCYSYGCLPGSSSCYSYLCPNRRSINSVLERKNSDASTLGSQEKVWANSVPASVLAAASKKERTRQEIIFEVIKTEHNFVRDLELLEEIFITPLRASDIVAPERLDNLIEDIFLNYHEILELNRALLEALRARQEEQPLVEAIGDVLLPHIVGFEEAYTRYIPRIAISEFIYTKESKQNPKFKQFLDDCTRHPEARRLGLRHFLSQPYQRLPRYPLLLSQVVSKTADGVLDKEICQEALDVSTEISKRVNACMSDGALQVRLLTIQDKITWKSKEHNQDLKLSDRSRRLHFDCIARRKNGFEVQPQEYRVFVFDHMLLVTKEKRDKQGEKDDLIYQVAMNPIPLELLNVWADDGKPTSTPGKDPAGSKRRSVSAGYLSHGEAMAAIMAPVDVSNAIQRAPGMDPKNPNAAPVTIEHRGRRGGLYVLTMLQKDRDEFVEQIKAAKDIRKRVLSGNQLFQTNFITEMTAQPLSSASPSSTSALSSCLDGKRVTCTAPYLNVLDLKKRLVVGTENGLYIGMEDDPASFRLAIDEINVSQISVLEAYHMLLILSGKILKAYNISCLEPNADKSLQVGQQVGKSVQYFTIGEYDGKTLLAVMRKKGSSESQFSVYEPVENAVLAGHHHRGLSLSFGKSNKSEWFKAQYEFYVASDSSQLIMFSKMVCVVCPKGFELLSLDNLKETQIFPAKGDPDFSFLAKKADSAPVNMFKISADEFFMCYTDFAFTMTKAGGLAPKAFIEWEGRPDSFALVHPYIIAVENDLIEIRHVETGALEQLIFGDNIRLLYSDVDLMGKNVIHLLMSDPKKPDLRQIVKLSKAPARKTTMEPIRYQPKTSFTSQSDLFSPSASRRLSTAPKTPLSPSFPTSINSPTYPAAPAIPVRPHSQFIQSQYGVVSGVPSNGVQQGYKKEESPPIVYMDMPVPQPYVPSTSYSTPKYSTASIPSARPPSSPSYAHKRLSGTPLTLYPVQETPENPSDNPYAAGHSQGYPQVFPVAAPAPIAGPPSVPVPVQYVDSPFL</sequence>
<dbReference type="SMART" id="SM00325">
    <property type="entry name" value="RhoGEF"/>
    <property type="match status" value="1"/>
</dbReference>
<feature type="compositionally biased region" description="Basic and acidic residues" evidence="3">
    <location>
        <begin position="201"/>
        <end position="210"/>
    </location>
</feature>
<evidence type="ECO:0000259" key="4">
    <source>
        <dbReference type="PROSITE" id="PS50010"/>
    </source>
</evidence>
<dbReference type="PANTHER" id="PTHR46572:SF1">
    <property type="entry name" value="RHO1 GUANINE NUCLEOTIDE EXCHANGE FACTOR TUS1"/>
    <property type="match status" value="1"/>
</dbReference>
<dbReference type="Gene3D" id="1.20.900.10">
    <property type="entry name" value="Dbl homology (DH) domain"/>
    <property type="match status" value="1"/>
</dbReference>
<dbReference type="Pfam" id="PF15405">
    <property type="entry name" value="PH_5"/>
    <property type="match status" value="1"/>
</dbReference>
<feature type="compositionally biased region" description="Polar residues" evidence="3">
    <location>
        <begin position="89"/>
        <end position="101"/>
    </location>
</feature>
<dbReference type="PROSITE" id="PS50010">
    <property type="entry name" value="DH_2"/>
    <property type="match status" value="1"/>
</dbReference>
<dbReference type="InterPro" id="IPR052233">
    <property type="entry name" value="Rho-type_GEFs"/>
</dbReference>
<evidence type="ECO:0008006" key="8">
    <source>
        <dbReference type="Google" id="ProtNLM"/>
    </source>
</evidence>
<dbReference type="InterPro" id="IPR041675">
    <property type="entry name" value="PH_5"/>
</dbReference>
<dbReference type="PROSITE" id="PS50219">
    <property type="entry name" value="CNH"/>
    <property type="match status" value="1"/>
</dbReference>
<keyword evidence="2" id="KW-0344">Guanine-nucleotide releasing factor</keyword>
<feature type="compositionally biased region" description="Polar residues" evidence="3">
    <location>
        <begin position="211"/>
        <end position="227"/>
    </location>
</feature>
<dbReference type="InterPro" id="IPR000219">
    <property type="entry name" value="DH_dom"/>
</dbReference>
<organism evidence="6 7">
    <name type="scientific">Linnemannia elongata AG-77</name>
    <dbReference type="NCBI Taxonomy" id="1314771"/>
    <lineage>
        <taxon>Eukaryota</taxon>
        <taxon>Fungi</taxon>
        <taxon>Fungi incertae sedis</taxon>
        <taxon>Mucoromycota</taxon>
        <taxon>Mortierellomycotina</taxon>
        <taxon>Mortierellomycetes</taxon>
        <taxon>Mortierellales</taxon>
        <taxon>Mortierellaceae</taxon>
        <taxon>Linnemannia</taxon>
    </lineage>
</organism>
<evidence type="ECO:0000313" key="7">
    <source>
        <dbReference type="Proteomes" id="UP000078512"/>
    </source>
</evidence>
<dbReference type="InterPro" id="IPR001180">
    <property type="entry name" value="CNH_dom"/>
</dbReference>
<dbReference type="GO" id="GO:0005085">
    <property type="term" value="F:guanyl-nucleotide exchange factor activity"/>
    <property type="evidence" value="ECO:0007669"/>
    <property type="project" value="UniProtKB-KW"/>
</dbReference>
<proteinExistence type="predicted"/>
<keyword evidence="1" id="KW-0597">Phosphoprotein</keyword>
<protein>
    <recommendedName>
        <fullName evidence="8">CNH-domain-containing protein</fullName>
    </recommendedName>
</protein>
<dbReference type="SMART" id="SM00036">
    <property type="entry name" value="CNH"/>
    <property type="match status" value="1"/>
</dbReference>
<feature type="compositionally biased region" description="Low complexity" evidence="3">
    <location>
        <begin position="74"/>
        <end position="88"/>
    </location>
</feature>
<feature type="region of interest" description="Disordered" evidence="3">
    <location>
        <begin position="119"/>
        <end position="234"/>
    </location>
</feature>
<feature type="domain" description="CNH" evidence="5">
    <location>
        <begin position="894"/>
        <end position="1196"/>
    </location>
</feature>
<accession>A0A197K2P8</accession>
<reference evidence="6 7" key="1">
    <citation type="submission" date="2016-05" db="EMBL/GenBank/DDBJ databases">
        <title>Genome sequencing reveals origins of a unique bacterial endosymbiosis in the earliest lineages of terrestrial Fungi.</title>
        <authorList>
            <consortium name="DOE Joint Genome Institute"/>
            <person name="Uehling J."/>
            <person name="Gryganskyi A."/>
            <person name="Hameed K."/>
            <person name="Tschaplinski T."/>
            <person name="Misztal P."/>
            <person name="Wu S."/>
            <person name="Desiro A."/>
            <person name="Vande Pol N."/>
            <person name="Du Z.-Y."/>
            <person name="Zienkiewicz A."/>
            <person name="Zienkiewicz K."/>
            <person name="Morin E."/>
            <person name="Tisserant E."/>
            <person name="Splivallo R."/>
            <person name="Hainaut M."/>
            <person name="Henrissat B."/>
            <person name="Ohm R."/>
            <person name="Kuo A."/>
            <person name="Yan J."/>
            <person name="Lipzen A."/>
            <person name="Nolan M."/>
            <person name="Labutti K."/>
            <person name="Barry K."/>
            <person name="Goldstein A."/>
            <person name="Labbe J."/>
            <person name="Schadt C."/>
            <person name="Tuskan G."/>
            <person name="Grigoriev I."/>
            <person name="Martin F."/>
            <person name="Vilgalys R."/>
            <person name="Bonito G."/>
        </authorList>
    </citation>
    <scope>NUCLEOTIDE SEQUENCE [LARGE SCALE GENOMIC DNA]</scope>
    <source>
        <strain evidence="6 7">AG-77</strain>
    </source>
</reference>
<feature type="compositionally biased region" description="Polar residues" evidence="3">
    <location>
        <begin position="124"/>
        <end position="133"/>
    </location>
</feature>
<dbReference type="Pfam" id="PF00780">
    <property type="entry name" value="CNH"/>
    <property type="match status" value="1"/>
</dbReference>
<dbReference type="OrthoDB" id="2272012at2759"/>
<name>A0A197K2P8_9FUNG</name>
<feature type="compositionally biased region" description="Low complexity" evidence="3">
    <location>
        <begin position="188"/>
        <end position="200"/>
    </location>
</feature>
<dbReference type="STRING" id="1314771.A0A197K2P8"/>
<evidence type="ECO:0000256" key="2">
    <source>
        <dbReference type="ARBA" id="ARBA00022658"/>
    </source>
</evidence>
<keyword evidence="7" id="KW-1185">Reference proteome</keyword>
<gene>
    <name evidence="6" type="ORF">K457DRAFT_890377</name>
</gene>
<dbReference type="PANTHER" id="PTHR46572">
    <property type="entry name" value="RHO1 GDP-GTP EXCHANGE PROTEIN 1-RELATED"/>
    <property type="match status" value="1"/>
</dbReference>